<keyword evidence="2" id="KW-1185">Reference proteome</keyword>
<dbReference type="EMBL" id="MF063068">
    <property type="protein sequence ID" value="ARV77492.1"/>
    <property type="molecule type" value="Genomic_DNA"/>
</dbReference>
<evidence type="ECO:0008006" key="3">
    <source>
        <dbReference type="Google" id="ProtNLM"/>
    </source>
</evidence>
<dbReference type="Proteomes" id="UP000224829">
    <property type="component" value="Segment"/>
</dbReference>
<evidence type="ECO:0000313" key="1">
    <source>
        <dbReference type="EMBL" id="ARV77492.1"/>
    </source>
</evidence>
<reference evidence="1 2" key="1">
    <citation type="submission" date="2017-05" db="EMBL/GenBank/DDBJ databases">
        <authorList>
            <person name="Song R."/>
            <person name="Chenine A.L."/>
            <person name="Ruprecht R.M."/>
        </authorList>
    </citation>
    <scope>NUCLEOTIDE SEQUENCE [LARGE SCALE GENOMIC DNA]</scope>
</reference>
<proteinExistence type="predicted"/>
<sequence>MSENIQKFLDENIGNVGDERVSFEHYLVVSNEGFFQSIGDVWRNIRHGRTPKLTNDKGTPVLNKDTLNKTYLNPEWLAKRRFAEGEVSVSKYGKPFTGDYNAGMRALGDAWIAANKKNKAMAEPYFKRVEPTFEFVKAYHYNSPEKLKAFLDARDLSYTAPKFAVLDQKFDVSMEGAKLPALTREQCEKLVASIVYMADAFFSHYGYHERWSEHFDTTLNKRWYLYSNDGAKVLSQATYGSDVANRNLCFKLINEVYEFTSSFESDYYKRKCVGYDAFYAWLKGAVAWIDASVK</sequence>
<evidence type="ECO:0000313" key="2">
    <source>
        <dbReference type="Proteomes" id="UP000224829"/>
    </source>
</evidence>
<name>A0A1Y0SVE0_9CAUD</name>
<gene>
    <name evidence="1" type="ORF">NOXIFER_327</name>
</gene>
<accession>A0A1Y0SVE0</accession>
<organism evidence="1 2">
    <name type="scientific">Pseudomonas phage Noxifer</name>
    <dbReference type="NCBI Taxonomy" id="2006684"/>
    <lineage>
        <taxon>Viruses</taxon>
        <taxon>Duplodnaviria</taxon>
        <taxon>Heunggongvirae</taxon>
        <taxon>Uroviricota</taxon>
        <taxon>Caudoviricetes</taxon>
        <taxon>Chimalliviridae</taxon>
        <taxon>Noxifervirus</taxon>
        <taxon>Noxifervirus noxifer</taxon>
    </lineage>
</organism>
<protein>
    <recommendedName>
        <fullName evidence="3">Virion structural protein</fullName>
    </recommendedName>
</protein>